<dbReference type="InterPro" id="IPR012317">
    <property type="entry name" value="Poly(ADP-ribose)pol_cat_dom"/>
</dbReference>
<evidence type="ECO:0000259" key="1">
    <source>
        <dbReference type="Pfam" id="PF00644"/>
    </source>
</evidence>
<gene>
    <name evidence="2" type="ORF">EVOR1521_LOCUS21817</name>
</gene>
<dbReference type="PRINTS" id="PR01217">
    <property type="entry name" value="PRICHEXTENSN"/>
</dbReference>
<evidence type="ECO:0000313" key="3">
    <source>
        <dbReference type="Proteomes" id="UP001178507"/>
    </source>
</evidence>
<sequence length="554" mass="56533">MAAATVCQAANCSKPTQDGLPGFCSRACRRQSRKTPATAMPAQGAVFAPCSRSGCPCPASWNGQAGQHCCKRCQGGNPCGVATHMVPSAPSVTPSGPAPTATPTPAPGAVFAPCSRSGCPCPASWNGQAGQHCCKRCQGGNPCGVATHMVPSAPSVTPSGPAPTATPTPAPGAVFAPCSRSGCPCPASWNGQAGQHCCKRCQGGNPCGVATHMVPSAPSVTPSGPAPTATPTPAPGAVFAPCSRSGCPCPASWNGQAGQHCCKRCQGGNPCGVATHMVPSAPSVTPSGPAPLAAGPGAFSKCARPGCRCAASYDGLPTSYCCKACRNGTPCSRNVHTVPQVQAGPSATSSNLCAAGCGRKTWNGKVGEFCGQTCRQKYSQLPPTLQLKDYAGIKAQANLWRLTVWPAAMGKGIFYGNRGLGDPSCPAMRKYEAGLAALGLTNTANSEFAWHGTRSAANVMSICWDNLDPQRRSGQAYGRGEYFSTNASVSDSYAGSTGYLILFLLLRGARNTACNGNYRVVDNPTDGRTMYCLPVGVVDYRANGDPKLKGAGNF</sequence>
<dbReference type="SUPFAM" id="SSF56399">
    <property type="entry name" value="ADP-ribosylation"/>
    <property type="match status" value="1"/>
</dbReference>
<keyword evidence="3" id="KW-1185">Reference proteome</keyword>
<dbReference type="GO" id="GO:0003950">
    <property type="term" value="F:NAD+ poly-ADP-ribosyltransferase activity"/>
    <property type="evidence" value="ECO:0007669"/>
    <property type="project" value="InterPro"/>
</dbReference>
<dbReference type="EMBL" id="CAUJNA010003282">
    <property type="protein sequence ID" value="CAJ1397893.1"/>
    <property type="molecule type" value="Genomic_DNA"/>
</dbReference>
<accession>A0AA36J1I4</accession>
<dbReference type="Pfam" id="PF00644">
    <property type="entry name" value="PARP"/>
    <property type="match status" value="1"/>
</dbReference>
<comment type="caution">
    <text evidence="2">The sequence shown here is derived from an EMBL/GenBank/DDBJ whole genome shotgun (WGS) entry which is preliminary data.</text>
</comment>
<reference evidence="2" key="1">
    <citation type="submission" date="2023-08" db="EMBL/GenBank/DDBJ databases">
        <authorList>
            <person name="Chen Y."/>
            <person name="Shah S."/>
            <person name="Dougan E. K."/>
            <person name="Thang M."/>
            <person name="Chan C."/>
        </authorList>
    </citation>
    <scope>NUCLEOTIDE SEQUENCE</scope>
</reference>
<organism evidence="2 3">
    <name type="scientific">Effrenium voratum</name>
    <dbReference type="NCBI Taxonomy" id="2562239"/>
    <lineage>
        <taxon>Eukaryota</taxon>
        <taxon>Sar</taxon>
        <taxon>Alveolata</taxon>
        <taxon>Dinophyceae</taxon>
        <taxon>Suessiales</taxon>
        <taxon>Symbiodiniaceae</taxon>
        <taxon>Effrenium</taxon>
    </lineage>
</organism>
<evidence type="ECO:0000313" key="2">
    <source>
        <dbReference type="EMBL" id="CAJ1397893.1"/>
    </source>
</evidence>
<proteinExistence type="predicted"/>
<dbReference type="Gene3D" id="3.90.228.10">
    <property type="match status" value="1"/>
</dbReference>
<feature type="domain" description="PARP catalytic" evidence="1">
    <location>
        <begin position="443"/>
        <end position="501"/>
    </location>
</feature>
<protein>
    <recommendedName>
        <fullName evidence="1">PARP catalytic domain-containing protein</fullName>
    </recommendedName>
</protein>
<dbReference type="Proteomes" id="UP001178507">
    <property type="component" value="Unassembled WGS sequence"/>
</dbReference>
<name>A0AA36J1I4_9DINO</name>
<dbReference type="AlphaFoldDB" id="A0AA36J1I4"/>